<feature type="compositionally biased region" description="Polar residues" evidence="1">
    <location>
        <begin position="38"/>
        <end position="64"/>
    </location>
</feature>
<dbReference type="EMBL" id="CAJJDN010000002">
    <property type="protein sequence ID" value="CAD8047099.1"/>
    <property type="molecule type" value="Genomic_DNA"/>
</dbReference>
<evidence type="ECO:0000313" key="3">
    <source>
        <dbReference type="EMBL" id="CAD8047099.1"/>
    </source>
</evidence>
<dbReference type="Proteomes" id="UP000692954">
    <property type="component" value="Unassembled WGS sequence"/>
</dbReference>
<proteinExistence type="predicted"/>
<dbReference type="CDD" id="cd00167">
    <property type="entry name" value="SANT"/>
    <property type="match status" value="1"/>
</dbReference>
<feature type="domain" description="Myb-like" evidence="2">
    <location>
        <begin position="119"/>
        <end position="167"/>
    </location>
</feature>
<feature type="region of interest" description="Disordered" evidence="1">
    <location>
        <begin position="18"/>
        <end position="65"/>
    </location>
</feature>
<comment type="caution">
    <text evidence="3">The sequence shown here is derived from an EMBL/GenBank/DDBJ whole genome shotgun (WGS) entry which is preliminary data.</text>
</comment>
<gene>
    <name evidence="3" type="ORF">PSON_ATCC_30995.1.T0020223</name>
</gene>
<evidence type="ECO:0000313" key="4">
    <source>
        <dbReference type="Proteomes" id="UP000692954"/>
    </source>
</evidence>
<evidence type="ECO:0000256" key="1">
    <source>
        <dbReference type="SAM" id="MobiDB-lite"/>
    </source>
</evidence>
<keyword evidence="4" id="KW-1185">Reference proteome</keyword>
<dbReference type="AlphaFoldDB" id="A0A8S1K0U5"/>
<protein>
    <recommendedName>
        <fullName evidence="2">Myb-like domain-containing protein</fullName>
    </recommendedName>
</protein>
<evidence type="ECO:0000259" key="2">
    <source>
        <dbReference type="SMART" id="SM00717"/>
    </source>
</evidence>
<sequence length="239" mass="28317">MNMTVKLIRKSKKYNLCNKTDKDQSNNDQRRNQQQANCSHKPNSNCENQMNDVNSSLMSSQDHSSVGDITENLDGVYSHKLKIKNDQWLTKASKESRNKLIRYTVKREKDLKRKKQKNRAKEFSLEEDQRLLNYVLKRGPKFHKFSRYFPGKTTNMLKNRYYKSLRFIWDQVLGNEYQNLNEASEELIPQINQESYMPMFDELIQLKLFPEAEDLLSNFIGTLSQTFSEIQASFIEDYN</sequence>
<dbReference type="OrthoDB" id="298003at2759"/>
<dbReference type="SMART" id="SM00717">
    <property type="entry name" value="SANT"/>
    <property type="match status" value="1"/>
</dbReference>
<feature type="compositionally biased region" description="Basic and acidic residues" evidence="1">
    <location>
        <begin position="19"/>
        <end position="31"/>
    </location>
</feature>
<accession>A0A8S1K0U5</accession>
<dbReference type="Pfam" id="PF00249">
    <property type="entry name" value="Myb_DNA-binding"/>
    <property type="match status" value="1"/>
</dbReference>
<organism evidence="3 4">
    <name type="scientific">Paramecium sonneborni</name>
    <dbReference type="NCBI Taxonomy" id="65129"/>
    <lineage>
        <taxon>Eukaryota</taxon>
        <taxon>Sar</taxon>
        <taxon>Alveolata</taxon>
        <taxon>Ciliophora</taxon>
        <taxon>Intramacronucleata</taxon>
        <taxon>Oligohymenophorea</taxon>
        <taxon>Peniculida</taxon>
        <taxon>Parameciidae</taxon>
        <taxon>Paramecium</taxon>
    </lineage>
</organism>
<reference evidence="3" key="1">
    <citation type="submission" date="2021-01" db="EMBL/GenBank/DDBJ databases">
        <authorList>
            <consortium name="Genoscope - CEA"/>
            <person name="William W."/>
        </authorList>
    </citation>
    <scope>NUCLEOTIDE SEQUENCE</scope>
</reference>
<dbReference type="InterPro" id="IPR001005">
    <property type="entry name" value="SANT/Myb"/>
</dbReference>
<name>A0A8S1K0U5_9CILI</name>